<dbReference type="AlphaFoldDB" id="A0A2K9AVS6"/>
<dbReference type="InterPro" id="IPR036942">
    <property type="entry name" value="Beta-barrel_TonB_sf"/>
</dbReference>
<dbReference type="KEGG" id="kpd:CW740_08070"/>
<dbReference type="EMBL" id="CP025120">
    <property type="protein sequence ID" value="AUD79201.1"/>
    <property type="molecule type" value="Genomic_DNA"/>
</dbReference>
<feature type="chain" id="PRO_5014946982" evidence="12">
    <location>
        <begin position="21"/>
        <end position="652"/>
    </location>
</feature>
<comment type="similarity">
    <text evidence="2">Belongs to the TonB-dependent receptor family. Hemoglobin/haptoglobin binding protein subfamily.</text>
</comment>
<evidence type="ECO:0000256" key="3">
    <source>
        <dbReference type="ARBA" id="ARBA00022448"/>
    </source>
</evidence>
<evidence type="ECO:0000259" key="13">
    <source>
        <dbReference type="Pfam" id="PF00593"/>
    </source>
</evidence>
<evidence type="ECO:0000256" key="8">
    <source>
        <dbReference type="ARBA" id="ARBA00023136"/>
    </source>
</evidence>
<evidence type="ECO:0000313" key="16">
    <source>
        <dbReference type="Proteomes" id="UP000232693"/>
    </source>
</evidence>
<evidence type="ECO:0000256" key="1">
    <source>
        <dbReference type="ARBA" id="ARBA00004571"/>
    </source>
</evidence>
<gene>
    <name evidence="15" type="ORF">CW740_08070</name>
</gene>
<organism evidence="15 16">
    <name type="scientific">Kangiella profundi</name>
    <dbReference type="NCBI Taxonomy" id="1561924"/>
    <lineage>
        <taxon>Bacteria</taxon>
        <taxon>Pseudomonadati</taxon>
        <taxon>Pseudomonadota</taxon>
        <taxon>Gammaproteobacteria</taxon>
        <taxon>Kangiellales</taxon>
        <taxon>Kangiellaceae</taxon>
        <taxon>Kangiella</taxon>
    </lineage>
</organism>
<evidence type="ECO:0000313" key="15">
    <source>
        <dbReference type="EMBL" id="AUD79201.1"/>
    </source>
</evidence>
<feature type="domain" description="TonB-dependent receptor plug" evidence="14">
    <location>
        <begin position="88"/>
        <end position="172"/>
    </location>
</feature>
<evidence type="ECO:0000259" key="14">
    <source>
        <dbReference type="Pfam" id="PF07715"/>
    </source>
</evidence>
<dbReference type="Gene3D" id="2.170.130.10">
    <property type="entry name" value="TonB-dependent receptor, plug domain"/>
    <property type="match status" value="1"/>
</dbReference>
<protein>
    <submittedName>
        <fullName evidence="15">TonB-dependent receptor</fullName>
    </submittedName>
</protein>
<keyword evidence="7 11" id="KW-0798">TonB box</keyword>
<dbReference type="OrthoDB" id="9764669at2"/>
<evidence type="ECO:0000256" key="9">
    <source>
        <dbReference type="ARBA" id="ARBA00023170"/>
    </source>
</evidence>
<dbReference type="SUPFAM" id="SSF56935">
    <property type="entry name" value="Porins"/>
    <property type="match status" value="1"/>
</dbReference>
<keyword evidence="6 12" id="KW-0732">Signal</keyword>
<dbReference type="InterPro" id="IPR012910">
    <property type="entry name" value="Plug_dom"/>
</dbReference>
<keyword evidence="3" id="KW-0813">Transport</keyword>
<accession>A0A2K9AVS6</accession>
<comment type="subcellular location">
    <subcellularLocation>
        <location evidence="1">Cell outer membrane</location>
        <topology evidence="1">Multi-pass membrane protein</topology>
    </subcellularLocation>
</comment>
<keyword evidence="4" id="KW-1134">Transmembrane beta strand</keyword>
<reference evidence="15 16" key="1">
    <citation type="submission" date="2017-12" db="EMBL/GenBank/DDBJ databases">
        <title>Kangiella profundi FT102 completed genome.</title>
        <authorList>
            <person name="Xu J."/>
            <person name="Wang J."/>
            <person name="Lu Y."/>
        </authorList>
    </citation>
    <scope>NUCLEOTIDE SEQUENCE [LARGE SCALE GENOMIC DNA]</scope>
    <source>
        <strain evidence="15 16">FT102</strain>
    </source>
</reference>
<keyword evidence="16" id="KW-1185">Reference proteome</keyword>
<keyword evidence="10" id="KW-0998">Cell outer membrane</keyword>
<dbReference type="PANTHER" id="PTHR30069:SF29">
    <property type="entry name" value="HEMOGLOBIN AND HEMOGLOBIN-HAPTOGLOBIN-BINDING PROTEIN 1-RELATED"/>
    <property type="match status" value="1"/>
</dbReference>
<dbReference type="Pfam" id="PF07715">
    <property type="entry name" value="Plug"/>
    <property type="match status" value="1"/>
</dbReference>
<evidence type="ECO:0000256" key="2">
    <source>
        <dbReference type="ARBA" id="ARBA00008143"/>
    </source>
</evidence>
<evidence type="ECO:0000256" key="10">
    <source>
        <dbReference type="ARBA" id="ARBA00023237"/>
    </source>
</evidence>
<proteinExistence type="inferred from homology"/>
<dbReference type="Proteomes" id="UP000232693">
    <property type="component" value="Chromosome"/>
</dbReference>
<evidence type="ECO:0000256" key="4">
    <source>
        <dbReference type="ARBA" id="ARBA00022452"/>
    </source>
</evidence>
<dbReference type="InterPro" id="IPR037066">
    <property type="entry name" value="Plug_dom_sf"/>
</dbReference>
<evidence type="ECO:0000256" key="11">
    <source>
        <dbReference type="RuleBase" id="RU003357"/>
    </source>
</evidence>
<keyword evidence="8 11" id="KW-0472">Membrane</keyword>
<dbReference type="GO" id="GO:0009279">
    <property type="term" value="C:cell outer membrane"/>
    <property type="evidence" value="ECO:0007669"/>
    <property type="project" value="UniProtKB-SubCell"/>
</dbReference>
<evidence type="ECO:0000256" key="12">
    <source>
        <dbReference type="SAM" id="SignalP"/>
    </source>
</evidence>
<evidence type="ECO:0000256" key="6">
    <source>
        <dbReference type="ARBA" id="ARBA00022729"/>
    </source>
</evidence>
<dbReference type="PANTHER" id="PTHR30069">
    <property type="entry name" value="TONB-DEPENDENT OUTER MEMBRANE RECEPTOR"/>
    <property type="match status" value="1"/>
</dbReference>
<dbReference type="Pfam" id="PF00593">
    <property type="entry name" value="TonB_dep_Rec_b-barrel"/>
    <property type="match status" value="1"/>
</dbReference>
<dbReference type="GO" id="GO:0015344">
    <property type="term" value="F:siderophore uptake transmembrane transporter activity"/>
    <property type="evidence" value="ECO:0007669"/>
    <property type="project" value="TreeGrafter"/>
</dbReference>
<feature type="signal peptide" evidence="12">
    <location>
        <begin position="1"/>
        <end position="20"/>
    </location>
</feature>
<keyword evidence="5" id="KW-0812">Transmembrane</keyword>
<dbReference type="InterPro" id="IPR039426">
    <property type="entry name" value="TonB-dep_rcpt-like"/>
</dbReference>
<feature type="domain" description="TonB-dependent receptor-like beta-barrel" evidence="13">
    <location>
        <begin position="183"/>
        <end position="623"/>
    </location>
</feature>
<sequence length="652" mass="72478">MRVETIFGAVVLSCAVSVSAAATSIENPAPECKQGCAPFNHNQSNNEQAGSETNVKKVTVIAGRTPNHFTDLNSAKSLVSPTRQTIEPANILDLLTKVPGVAENGQAGLFQVYSIRGLSRHRVLTYISDIPLKAERRAGVATSFVHPLLFDYAEVSRGPASTLYQSGSLGGVVKLSPAYFNHNVLSVDYQTQGNRNNQIYGTGGDDWSVAVARQFSNKSEDPVGNELNSGYEQYSGSFIKQWRMASVDYEWMLMMSEGDDIGRSSTQYPDRLVIVPNEEHLLSQFSAKGDDWRAAVYLHPNKLNTLTVRPEQRENDVTNESKDYGFHVENAWFVNKLEGLWGVDGFMRSNINAYETELSLIDNSLTSTQSLNGATERELAVFATLNSYWGDTKWQFGTRLLNNRQTNPGFAATEDDAITGFVGISTPLNPNWIFTANLGTGIRFATVSERYFVGTTGRGEVIGNPDLETERSVSMDFGVRYGDQSKQFIFNLYRQKVSDYIERIEVSPGVLTYNNLTDGLIYGAEFDADFALNDQWRLGFGGMWVKGQDDDENTLSDIPANRMQTRIQYQIDDWSIDGAVQYRFSKDKVGSGERQTPAAWVGELAFNKQLGNGLNMSLFVDNLFDEQYYSSSDDIAPLAEGRSFGVKFTKVW</sequence>
<dbReference type="GO" id="GO:0044718">
    <property type="term" value="P:siderophore transmembrane transport"/>
    <property type="evidence" value="ECO:0007669"/>
    <property type="project" value="TreeGrafter"/>
</dbReference>
<keyword evidence="9 15" id="KW-0675">Receptor</keyword>
<evidence type="ECO:0000256" key="7">
    <source>
        <dbReference type="ARBA" id="ARBA00023077"/>
    </source>
</evidence>
<dbReference type="Gene3D" id="2.40.170.20">
    <property type="entry name" value="TonB-dependent receptor, beta-barrel domain"/>
    <property type="match status" value="1"/>
</dbReference>
<dbReference type="InterPro" id="IPR000531">
    <property type="entry name" value="Beta-barrel_TonB"/>
</dbReference>
<name>A0A2K9AVS6_9GAMM</name>
<evidence type="ECO:0000256" key="5">
    <source>
        <dbReference type="ARBA" id="ARBA00022692"/>
    </source>
</evidence>